<organism evidence="2 3">
    <name type="scientific">Cardamine amara subsp. amara</name>
    <dbReference type="NCBI Taxonomy" id="228776"/>
    <lineage>
        <taxon>Eukaryota</taxon>
        <taxon>Viridiplantae</taxon>
        <taxon>Streptophyta</taxon>
        <taxon>Embryophyta</taxon>
        <taxon>Tracheophyta</taxon>
        <taxon>Spermatophyta</taxon>
        <taxon>Magnoliopsida</taxon>
        <taxon>eudicotyledons</taxon>
        <taxon>Gunneridae</taxon>
        <taxon>Pentapetalae</taxon>
        <taxon>rosids</taxon>
        <taxon>malvids</taxon>
        <taxon>Brassicales</taxon>
        <taxon>Brassicaceae</taxon>
        <taxon>Cardamineae</taxon>
        <taxon>Cardamine</taxon>
    </lineage>
</organism>
<dbReference type="Proteomes" id="UP001558713">
    <property type="component" value="Unassembled WGS sequence"/>
</dbReference>
<feature type="compositionally biased region" description="Polar residues" evidence="1">
    <location>
        <begin position="263"/>
        <end position="289"/>
    </location>
</feature>
<dbReference type="AlphaFoldDB" id="A0ABD1A6C3"/>
<protein>
    <recommendedName>
        <fullName evidence="4">Polyprotein</fullName>
    </recommendedName>
</protein>
<accession>A0ABD1A6C3</accession>
<dbReference type="PANTHER" id="PTHR47592:SF27">
    <property type="entry name" value="OS08G0421700 PROTEIN"/>
    <property type="match status" value="1"/>
</dbReference>
<proteinExistence type="predicted"/>
<feature type="region of interest" description="Disordered" evidence="1">
    <location>
        <begin position="242"/>
        <end position="289"/>
    </location>
</feature>
<dbReference type="Pfam" id="PF14223">
    <property type="entry name" value="Retrotran_gag_2"/>
    <property type="match status" value="1"/>
</dbReference>
<evidence type="ECO:0000313" key="2">
    <source>
        <dbReference type="EMBL" id="KAL1199364.1"/>
    </source>
</evidence>
<name>A0ABD1A6C3_CARAN</name>
<feature type="compositionally biased region" description="Low complexity" evidence="1">
    <location>
        <begin position="242"/>
        <end position="252"/>
    </location>
</feature>
<evidence type="ECO:0000313" key="3">
    <source>
        <dbReference type="Proteomes" id="UP001558713"/>
    </source>
</evidence>
<gene>
    <name evidence="2" type="ORF">V5N11_015747</name>
</gene>
<evidence type="ECO:0008006" key="4">
    <source>
        <dbReference type="Google" id="ProtNLM"/>
    </source>
</evidence>
<sequence>MTTDIEMTERNNQVEETAANVIETVKVPSGNHTPPPSKFDGTSFKMWKKKMFFYLTTLNLRKYTNEVKPLLPEGNTDPRALASVHAWEHGDFLCKGYIRNSPSDQLFKVYENAETSKDPWDTLDKKYRIEDSGTQKFTVAKFMQYQMVDSRPLMEQVEELQMLLHDIYAEGMRLCETYRGCCIIEKLPPGWRDFKNYLRLKKKKMSLEDLIVRLRVESTNREQVGVGGPIRENNANMAELQNNNQGKWQNKGRLNKGKGNMPPKNTQKFKNKNGQTSQKFTGTCNFAER</sequence>
<keyword evidence="3" id="KW-1185">Reference proteome</keyword>
<dbReference type="PANTHER" id="PTHR47592">
    <property type="entry name" value="PBF68 PROTEIN"/>
    <property type="match status" value="1"/>
</dbReference>
<evidence type="ECO:0000256" key="1">
    <source>
        <dbReference type="SAM" id="MobiDB-lite"/>
    </source>
</evidence>
<dbReference type="EMBL" id="JBANAX010000647">
    <property type="protein sequence ID" value="KAL1199364.1"/>
    <property type="molecule type" value="Genomic_DNA"/>
</dbReference>
<comment type="caution">
    <text evidence="2">The sequence shown here is derived from an EMBL/GenBank/DDBJ whole genome shotgun (WGS) entry which is preliminary data.</text>
</comment>
<reference evidence="2 3" key="1">
    <citation type="submission" date="2024-04" db="EMBL/GenBank/DDBJ databases">
        <title>Genome assembly C_amara_ONT_v2.</title>
        <authorList>
            <person name="Yant L."/>
            <person name="Moore C."/>
            <person name="Slenker M."/>
        </authorList>
    </citation>
    <scope>NUCLEOTIDE SEQUENCE [LARGE SCALE GENOMIC DNA]</scope>
    <source>
        <tissue evidence="2">Leaf</tissue>
    </source>
</reference>